<proteinExistence type="predicted"/>
<reference evidence="2" key="1">
    <citation type="journal article" date="2022" name="Mol. Ecol. Resour.">
        <title>The genomes of chicory, endive, great burdock and yacon provide insights into Asteraceae palaeo-polyploidization history and plant inulin production.</title>
        <authorList>
            <person name="Fan W."/>
            <person name="Wang S."/>
            <person name="Wang H."/>
            <person name="Wang A."/>
            <person name="Jiang F."/>
            <person name="Liu H."/>
            <person name="Zhao H."/>
            <person name="Xu D."/>
            <person name="Zhang Y."/>
        </authorList>
    </citation>
    <scope>NUCLEOTIDE SEQUENCE [LARGE SCALE GENOMIC DNA]</scope>
    <source>
        <strain evidence="2">cv. Punajuju</strain>
    </source>
</reference>
<organism evidence="1 2">
    <name type="scientific">Cichorium intybus</name>
    <name type="common">Chicory</name>
    <dbReference type="NCBI Taxonomy" id="13427"/>
    <lineage>
        <taxon>Eukaryota</taxon>
        <taxon>Viridiplantae</taxon>
        <taxon>Streptophyta</taxon>
        <taxon>Embryophyta</taxon>
        <taxon>Tracheophyta</taxon>
        <taxon>Spermatophyta</taxon>
        <taxon>Magnoliopsida</taxon>
        <taxon>eudicotyledons</taxon>
        <taxon>Gunneridae</taxon>
        <taxon>Pentapetalae</taxon>
        <taxon>asterids</taxon>
        <taxon>campanulids</taxon>
        <taxon>Asterales</taxon>
        <taxon>Asteraceae</taxon>
        <taxon>Cichorioideae</taxon>
        <taxon>Cichorieae</taxon>
        <taxon>Cichoriinae</taxon>
        <taxon>Cichorium</taxon>
    </lineage>
</organism>
<dbReference type="Proteomes" id="UP001055811">
    <property type="component" value="Linkage Group LG08"/>
</dbReference>
<gene>
    <name evidence="1" type="ORF">L2E82_45064</name>
</gene>
<reference evidence="1 2" key="2">
    <citation type="journal article" date="2022" name="Mol. Ecol. Resour.">
        <title>The genomes of chicory, endive, great burdock and yacon provide insights into Asteraceae paleo-polyploidization history and plant inulin production.</title>
        <authorList>
            <person name="Fan W."/>
            <person name="Wang S."/>
            <person name="Wang H."/>
            <person name="Wang A."/>
            <person name="Jiang F."/>
            <person name="Liu H."/>
            <person name="Zhao H."/>
            <person name="Xu D."/>
            <person name="Zhang Y."/>
        </authorList>
    </citation>
    <scope>NUCLEOTIDE SEQUENCE [LARGE SCALE GENOMIC DNA]</scope>
    <source>
        <strain evidence="2">cv. Punajuju</strain>
        <tissue evidence="1">Leaves</tissue>
    </source>
</reference>
<evidence type="ECO:0000313" key="2">
    <source>
        <dbReference type="Proteomes" id="UP001055811"/>
    </source>
</evidence>
<name>A0ACB8ZSX6_CICIN</name>
<keyword evidence="2" id="KW-1185">Reference proteome</keyword>
<dbReference type="EMBL" id="CM042016">
    <property type="protein sequence ID" value="KAI3700436.1"/>
    <property type="molecule type" value="Genomic_DNA"/>
</dbReference>
<sequence>MACKQDRMQHQWSTQCCNSEAIKVTKQVKTQLQLYLASADLAVPQKRSTPTVGGAEIMEVITSPGAL</sequence>
<accession>A0ACB8ZSX6</accession>
<protein>
    <submittedName>
        <fullName evidence="1">Uncharacterized protein</fullName>
    </submittedName>
</protein>
<comment type="caution">
    <text evidence="1">The sequence shown here is derived from an EMBL/GenBank/DDBJ whole genome shotgun (WGS) entry which is preliminary data.</text>
</comment>
<evidence type="ECO:0000313" key="1">
    <source>
        <dbReference type="EMBL" id="KAI3700436.1"/>
    </source>
</evidence>